<evidence type="ECO:0000313" key="3">
    <source>
        <dbReference type="Proteomes" id="UP001589865"/>
    </source>
</evidence>
<feature type="transmembrane region" description="Helical" evidence="1">
    <location>
        <begin position="150"/>
        <end position="171"/>
    </location>
</feature>
<comment type="caution">
    <text evidence="2">The sequence shown here is derived from an EMBL/GenBank/DDBJ whole genome shotgun (WGS) entry which is preliminary data.</text>
</comment>
<feature type="transmembrane region" description="Helical" evidence="1">
    <location>
        <begin position="231"/>
        <end position="249"/>
    </location>
</feature>
<dbReference type="PANTHER" id="PTHR33802">
    <property type="entry name" value="SI:CH211-161H7.5-RELATED"/>
    <property type="match status" value="1"/>
</dbReference>
<feature type="transmembrane region" description="Helical" evidence="1">
    <location>
        <begin position="177"/>
        <end position="200"/>
    </location>
</feature>
<gene>
    <name evidence="2" type="ORF">ACFFGY_15745</name>
</gene>
<dbReference type="Gene3D" id="1.20.1260.100">
    <property type="entry name" value="TspO/MBR protein"/>
    <property type="match status" value="1"/>
</dbReference>
<protein>
    <recommendedName>
        <fullName evidence="4">Tryptophan-rich sensory protein</fullName>
    </recommendedName>
</protein>
<dbReference type="RefSeq" id="WP_377045451.1">
    <property type="nucleotide sequence ID" value="NZ_JBHLUN010000010.1"/>
</dbReference>
<feature type="transmembrane region" description="Helical" evidence="1">
    <location>
        <begin position="207"/>
        <end position="225"/>
    </location>
</feature>
<keyword evidence="1" id="KW-0812">Transmembrane</keyword>
<dbReference type="Proteomes" id="UP001589865">
    <property type="component" value="Unassembled WGS sequence"/>
</dbReference>
<keyword evidence="1" id="KW-1133">Transmembrane helix</keyword>
<accession>A0ABV6JVF8</accession>
<dbReference type="PANTHER" id="PTHR33802:SF1">
    <property type="entry name" value="XK-RELATED PROTEIN"/>
    <property type="match status" value="1"/>
</dbReference>
<feature type="transmembrane region" description="Helical" evidence="1">
    <location>
        <begin position="109"/>
        <end position="129"/>
    </location>
</feature>
<reference evidence="2 3" key="1">
    <citation type="submission" date="2024-09" db="EMBL/GenBank/DDBJ databases">
        <authorList>
            <person name="Sun Q."/>
            <person name="Mori K."/>
        </authorList>
    </citation>
    <scope>NUCLEOTIDE SEQUENCE [LARGE SCALE GENOMIC DNA]</scope>
    <source>
        <strain evidence="2 3">TBRC 5777</strain>
    </source>
</reference>
<proteinExistence type="predicted"/>
<sequence>MPIHDLRRWLCLSLPFAQILMGLLPMWGIGTSMAQVSGASQTPVIPAGYAFPVMWGVIFLLSAVYGIWQFLPAADRHPILARVGWPLAGCFALNTLWEAVAQGTGSNGFGLVVVMLLDLGCALTAFLLARRWTEDSGAVARWLVRPLTGLLAGWLTAALFANLSGAARAVGMVPAEGFTATATAVLLLLAAGGFAAGVTWASRGSPWYLGGVGWGLLAVVVANLGVNQVNIVAAIVAALMLALVVGVAWSRRKAAGVLPA</sequence>
<name>A0ABV6JVF8_9PROT</name>
<dbReference type="InterPro" id="IPR038330">
    <property type="entry name" value="TspO/MBR-related_sf"/>
</dbReference>
<keyword evidence="3" id="KW-1185">Reference proteome</keyword>
<feature type="transmembrane region" description="Helical" evidence="1">
    <location>
        <begin position="48"/>
        <end position="67"/>
    </location>
</feature>
<feature type="transmembrane region" description="Helical" evidence="1">
    <location>
        <begin position="79"/>
        <end position="97"/>
    </location>
</feature>
<dbReference type="EMBL" id="JBHLUN010000010">
    <property type="protein sequence ID" value="MFC0409706.1"/>
    <property type="molecule type" value="Genomic_DNA"/>
</dbReference>
<evidence type="ECO:0000313" key="2">
    <source>
        <dbReference type="EMBL" id="MFC0409706.1"/>
    </source>
</evidence>
<organism evidence="2 3">
    <name type="scientific">Roseomonas elaeocarpi</name>
    <dbReference type="NCBI Taxonomy" id="907779"/>
    <lineage>
        <taxon>Bacteria</taxon>
        <taxon>Pseudomonadati</taxon>
        <taxon>Pseudomonadota</taxon>
        <taxon>Alphaproteobacteria</taxon>
        <taxon>Acetobacterales</taxon>
        <taxon>Roseomonadaceae</taxon>
        <taxon>Roseomonas</taxon>
    </lineage>
</organism>
<evidence type="ECO:0008006" key="4">
    <source>
        <dbReference type="Google" id="ProtNLM"/>
    </source>
</evidence>
<keyword evidence="1" id="KW-0472">Membrane</keyword>
<evidence type="ECO:0000256" key="1">
    <source>
        <dbReference type="SAM" id="Phobius"/>
    </source>
</evidence>